<dbReference type="Pfam" id="PF07780">
    <property type="entry name" value="Spb1_C"/>
    <property type="match status" value="1"/>
</dbReference>
<reference evidence="3" key="1">
    <citation type="submission" date="2022-03" db="EMBL/GenBank/DDBJ databases">
        <title>Draft genome sequence of Aduncisulcus paluster, a free-living microaerophilic Fornicata.</title>
        <authorList>
            <person name="Yuyama I."/>
            <person name="Kume K."/>
            <person name="Tamura T."/>
            <person name="Inagaki Y."/>
            <person name="Hashimoto T."/>
        </authorList>
    </citation>
    <scope>NUCLEOTIDE SEQUENCE</scope>
    <source>
        <strain evidence="3">NY0171</strain>
    </source>
</reference>
<protein>
    <recommendedName>
        <fullName evidence="2">Ribosomal RNA methyltransferase SPB1-like C-terminal domain-containing protein</fullName>
    </recommendedName>
</protein>
<feature type="region of interest" description="Disordered" evidence="1">
    <location>
        <begin position="1"/>
        <end position="31"/>
    </location>
</feature>
<feature type="compositionally biased region" description="Low complexity" evidence="1">
    <location>
        <begin position="139"/>
        <end position="148"/>
    </location>
</feature>
<dbReference type="EMBL" id="BQXS01012639">
    <property type="protein sequence ID" value="GKT26143.1"/>
    <property type="molecule type" value="Genomic_DNA"/>
</dbReference>
<evidence type="ECO:0000313" key="4">
    <source>
        <dbReference type="Proteomes" id="UP001057375"/>
    </source>
</evidence>
<feature type="compositionally biased region" description="Acidic residues" evidence="1">
    <location>
        <begin position="196"/>
        <end position="205"/>
    </location>
</feature>
<keyword evidence="4" id="KW-1185">Reference proteome</keyword>
<feature type="domain" description="Ribosomal RNA methyltransferase SPB1-like C-terminal" evidence="2">
    <location>
        <begin position="215"/>
        <end position="422"/>
    </location>
</feature>
<dbReference type="InterPro" id="IPR012920">
    <property type="entry name" value="rRNA_MeTfrase_SPB1-like_C"/>
</dbReference>
<evidence type="ECO:0000259" key="2">
    <source>
        <dbReference type="Pfam" id="PF07780"/>
    </source>
</evidence>
<proteinExistence type="predicted"/>
<gene>
    <name evidence="3" type="ORF">ADUPG1_013250</name>
</gene>
<feature type="region of interest" description="Disordered" evidence="1">
    <location>
        <begin position="380"/>
        <end position="458"/>
    </location>
</feature>
<evidence type="ECO:0000313" key="3">
    <source>
        <dbReference type="EMBL" id="GKT26143.1"/>
    </source>
</evidence>
<comment type="caution">
    <text evidence="3">The sequence shown here is derived from an EMBL/GenBank/DDBJ whole genome shotgun (WGS) entry which is preliminary data.</text>
</comment>
<sequence>EQKQAEKSKAKSSKRRTSEKGGEEVEVDEDGFRIDKETADVGMFVKKHASAQELAKINALSFPLPREHLATTKLKEKRRKAEERYQKKQERRKLKVMKEAMETGLSREEAEEAAGLKGMYDVEMVTQDVGENEDPHAFSSKSKSKASSGGLFDDYGVTKKKKGDVEDEDEEEQERFIDVGDGDAVGMYFKGFGDVFGDEEEEEDEAAKKKRKRREELKEVNYDDDDDMFDESSDESSSVGDSMSEEAEQRAIDLAISGEKRLTRTQREALLDAMYNRRMIDEDEDERAALPDWFREEEEANNVYSAPITKEEVEEKRRILRESDDRPMKKALEYRARQRMKMFKRVQAVNSRAEALSQRADMSETEKMGELQRLAARLKRRAEKKVKKPKVVWGKAHRGGGGLKGKRKVKRMDKRMRADGKGHAMTGGHGKKYLRKHGGIGSVVKAFRKENKGKRKRK</sequence>
<name>A0ABQ5K2B4_9EUKA</name>
<feature type="compositionally biased region" description="Basic residues" evidence="1">
    <location>
        <begin position="380"/>
        <end position="414"/>
    </location>
</feature>
<feature type="compositionally biased region" description="Basic residues" evidence="1">
    <location>
        <begin position="429"/>
        <end position="438"/>
    </location>
</feature>
<feature type="non-terminal residue" evidence="3">
    <location>
        <position position="1"/>
    </location>
</feature>
<dbReference type="Proteomes" id="UP001057375">
    <property type="component" value="Unassembled WGS sequence"/>
</dbReference>
<accession>A0ABQ5K2B4</accession>
<feature type="compositionally biased region" description="Acidic residues" evidence="1">
    <location>
        <begin position="222"/>
        <end position="234"/>
    </location>
</feature>
<organism evidence="3 4">
    <name type="scientific">Aduncisulcus paluster</name>
    <dbReference type="NCBI Taxonomy" id="2918883"/>
    <lineage>
        <taxon>Eukaryota</taxon>
        <taxon>Metamonada</taxon>
        <taxon>Carpediemonas-like organisms</taxon>
        <taxon>Aduncisulcus</taxon>
    </lineage>
</organism>
<feature type="region of interest" description="Disordered" evidence="1">
    <location>
        <begin position="125"/>
        <end position="252"/>
    </location>
</feature>
<evidence type="ECO:0000256" key="1">
    <source>
        <dbReference type="SAM" id="MobiDB-lite"/>
    </source>
</evidence>